<protein>
    <submittedName>
        <fullName evidence="2">Uncharacterized protein</fullName>
    </submittedName>
</protein>
<dbReference type="EMBL" id="GBEZ01020103">
    <property type="protein sequence ID" value="JAC66534.1"/>
    <property type="molecule type" value="Transcribed_RNA"/>
</dbReference>
<feature type="region of interest" description="Disordered" evidence="1">
    <location>
        <begin position="52"/>
        <end position="87"/>
    </location>
</feature>
<proteinExistence type="predicted"/>
<reference evidence="2" key="1">
    <citation type="submission" date="2014-05" db="EMBL/GenBank/DDBJ databases">
        <title>The transcriptome of the halophilic microalga Tetraselmis sp. GSL018 isolated from the Great Salt Lake, Utah.</title>
        <authorList>
            <person name="Jinkerson R.E."/>
            <person name="D'Adamo S."/>
            <person name="Posewitz M.C."/>
        </authorList>
    </citation>
    <scope>NUCLEOTIDE SEQUENCE</scope>
    <source>
        <strain evidence="2">GSL018</strain>
    </source>
</reference>
<organism evidence="2">
    <name type="scientific">Tetraselmis sp. GSL018</name>
    <dbReference type="NCBI Taxonomy" id="582737"/>
    <lineage>
        <taxon>Eukaryota</taxon>
        <taxon>Viridiplantae</taxon>
        <taxon>Chlorophyta</taxon>
        <taxon>core chlorophytes</taxon>
        <taxon>Chlorodendrophyceae</taxon>
        <taxon>Chlorodendrales</taxon>
        <taxon>Chlorodendraceae</taxon>
        <taxon>Tetraselmis</taxon>
    </lineage>
</organism>
<evidence type="ECO:0000313" key="2">
    <source>
        <dbReference type="EMBL" id="JAC66534.1"/>
    </source>
</evidence>
<sequence>MGPVCMLCPAASSFPGQECPLVHGVCKQPKTPEARDVVAENARDFLECVGPVPPDAGKLESEYEQSAALEDGEQASDHGGHRSRGLIDVAHEHVNAAGGRAQGPDFGDAVLGLLPQVNHVA</sequence>
<name>A0A061R706_9CHLO</name>
<dbReference type="AlphaFoldDB" id="A0A061R706"/>
<evidence type="ECO:0000256" key="1">
    <source>
        <dbReference type="SAM" id="MobiDB-lite"/>
    </source>
</evidence>
<gene>
    <name evidence="2" type="ORF">TSPGSL018_13432</name>
</gene>
<feature type="non-terminal residue" evidence="2">
    <location>
        <position position="121"/>
    </location>
</feature>
<accession>A0A061R706</accession>